<feature type="region of interest" description="Disordered" evidence="1">
    <location>
        <begin position="1"/>
        <end position="20"/>
    </location>
</feature>
<dbReference type="InterPro" id="IPR003121">
    <property type="entry name" value="SWIB_MDM2_domain"/>
</dbReference>
<dbReference type="PROSITE" id="PS51925">
    <property type="entry name" value="SWIB_MDM2"/>
    <property type="match status" value="1"/>
</dbReference>
<evidence type="ECO:0000313" key="3">
    <source>
        <dbReference type="EMBL" id="OBT91869.1"/>
    </source>
</evidence>
<feature type="region of interest" description="Disordered" evidence="1">
    <location>
        <begin position="187"/>
        <end position="215"/>
    </location>
</feature>
<dbReference type="GeneID" id="28843499"/>
<proteinExistence type="predicted"/>
<dbReference type="InterPro" id="IPR019835">
    <property type="entry name" value="SWIB_domain"/>
</dbReference>
<feature type="domain" description="DM2" evidence="2">
    <location>
        <begin position="240"/>
        <end position="317"/>
    </location>
</feature>
<dbReference type="Pfam" id="PF02201">
    <property type="entry name" value="SWIB"/>
    <property type="match status" value="1"/>
</dbReference>
<dbReference type="Gene3D" id="1.10.245.10">
    <property type="entry name" value="SWIB/MDM2 domain"/>
    <property type="match status" value="1"/>
</dbReference>
<feature type="region of interest" description="Disordered" evidence="1">
    <location>
        <begin position="133"/>
        <end position="165"/>
    </location>
</feature>
<keyword evidence="4" id="KW-1185">Reference proteome</keyword>
<evidence type="ECO:0000256" key="1">
    <source>
        <dbReference type="SAM" id="MobiDB-lite"/>
    </source>
</evidence>
<feature type="compositionally biased region" description="Basic and acidic residues" evidence="1">
    <location>
        <begin position="187"/>
        <end position="201"/>
    </location>
</feature>
<feature type="compositionally biased region" description="Acidic residues" evidence="1">
    <location>
        <begin position="135"/>
        <end position="153"/>
    </location>
</feature>
<organism evidence="3 4">
    <name type="scientific">Pseudogymnoascus verrucosus</name>
    <dbReference type="NCBI Taxonomy" id="342668"/>
    <lineage>
        <taxon>Eukaryota</taxon>
        <taxon>Fungi</taxon>
        <taxon>Dikarya</taxon>
        <taxon>Ascomycota</taxon>
        <taxon>Pezizomycotina</taxon>
        <taxon>Leotiomycetes</taxon>
        <taxon>Thelebolales</taxon>
        <taxon>Thelebolaceae</taxon>
        <taxon>Pseudogymnoascus</taxon>
    </lineage>
</organism>
<name>A0A1B8G7Q4_9PEZI</name>
<dbReference type="SMART" id="SM00151">
    <property type="entry name" value="SWIB"/>
    <property type="match status" value="1"/>
</dbReference>
<protein>
    <submittedName>
        <fullName evidence="3">SWI/SNF complex component snf12</fullName>
    </submittedName>
</protein>
<gene>
    <name evidence="3" type="primary">SNF12</name>
    <name evidence="3" type="ORF">VE01_10113</name>
</gene>
<dbReference type="SUPFAM" id="SSF47592">
    <property type="entry name" value="SWIB/MDM2 domain"/>
    <property type="match status" value="1"/>
</dbReference>
<dbReference type="EMBL" id="KV460278">
    <property type="protein sequence ID" value="OBT91869.1"/>
    <property type="molecule type" value="Genomic_DNA"/>
</dbReference>
<dbReference type="CDD" id="cd10568">
    <property type="entry name" value="SWIB_like"/>
    <property type="match status" value="1"/>
</dbReference>
<dbReference type="AlphaFoldDB" id="A0A1B8G7Q4"/>
<reference evidence="4" key="2">
    <citation type="journal article" date="2018" name="Nat. Commun.">
        <title>Extreme sensitivity to ultraviolet light in the fungal pathogen causing white-nose syndrome of bats.</title>
        <authorList>
            <person name="Palmer J.M."/>
            <person name="Drees K.P."/>
            <person name="Foster J.T."/>
            <person name="Lindner D.L."/>
        </authorList>
    </citation>
    <scope>NUCLEOTIDE SEQUENCE [LARGE SCALE GENOMIC DNA]</scope>
    <source>
        <strain evidence="4">UAMH 10579</strain>
    </source>
</reference>
<dbReference type="OrthoDB" id="10263741at2759"/>
<accession>A0A1B8G7Q4</accession>
<dbReference type="STRING" id="342668.A0A1B8G7Q4"/>
<reference evidence="3 4" key="1">
    <citation type="submission" date="2016-03" db="EMBL/GenBank/DDBJ databases">
        <title>Comparative genomics of Pseudogymnoascus destructans, the fungus causing white-nose syndrome of bats.</title>
        <authorList>
            <person name="Palmer J.M."/>
            <person name="Drees K.P."/>
            <person name="Foster J.T."/>
            <person name="Lindner D.L."/>
        </authorList>
    </citation>
    <scope>NUCLEOTIDE SEQUENCE [LARGE SCALE GENOMIC DNA]</scope>
    <source>
        <strain evidence="3 4">UAMH 10579</strain>
    </source>
</reference>
<feature type="compositionally biased region" description="Basic and acidic residues" evidence="1">
    <location>
        <begin position="154"/>
        <end position="164"/>
    </location>
</feature>
<sequence length="465" mass="52645">MATGQHLQPAPNQMQAQHEGQKLAIELAKRRSRKPTDKNIPEGVESCIIGDGAQRYKELRDVERKLDAAMMRKRMYIQDSRNSSMKKHRTLRIWVSNTVDDQEWQGDGLVVDAFDFNTNSNASYKVKIEGRLLSDDEDDNEEEDDEDSDDEEDNAKKGTMDKKALRPSQNYALSHFFKSMTVDFDKNRSRDGAEQNVEWKKPALPPNPRSLPPSADFDVLEFKRGGDENQNITINFVRDETPERFTLSPPLAEILDMKEATRAEAVTGIWEYVKVMGLQEDDEKRSFRCDDILRQIFQRDTGYIPSITDAIIPHLSALPPVSLPYTIRVDQDFHKQPEPTVYDVRVTIDGALRARLHAFNMNPNYAGTLRDIATLNDELSAIIQALAHSKSKHAFLTSMGKDPANYVLKWISSQKRDLEVICGEAARGGGEDVGGEEWRKGGAGSVWGTENVRESVNLMLSSRTR</sequence>
<evidence type="ECO:0000259" key="2">
    <source>
        <dbReference type="PROSITE" id="PS51925"/>
    </source>
</evidence>
<dbReference type="PANTHER" id="PTHR13844">
    <property type="entry name" value="SWI/SNF-RELATED MATRIX-ASSOCIATED ACTIN-DEPENDENT REGULATOR OF CHROMATIN SUBFAMILY D"/>
    <property type="match status" value="1"/>
</dbReference>
<dbReference type="RefSeq" id="XP_018125602.1">
    <property type="nucleotide sequence ID" value="XM_018279520.2"/>
</dbReference>
<evidence type="ECO:0000313" key="4">
    <source>
        <dbReference type="Proteomes" id="UP000091956"/>
    </source>
</evidence>
<dbReference type="InterPro" id="IPR036885">
    <property type="entry name" value="SWIB_MDM2_dom_sf"/>
</dbReference>
<dbReference type="Proteomes" id="UP000091956">
    <property type="component" value="Unassembled WGS sequence"/>
</dbReference>